<comment type="caution">
    <text evidence="1">The sequence shown here is derived from an EMBL/GenBank/DDBJ whole genome shotgun (WGS) entry which is preliminary data.</text>
</comment>
<protein>
    <submittedName>
        <fullName evidence="1">4676_t:CDS:1</fullName>
    </submittedName>
</protein>
<reference evidence="1" key="1">
    <citation type="submission" date="2021-06" db="EMBL/GenBank/DDBJ databases">
        <authorList>
            <person name="Kallberg Y."/>
            <person name="Tangrot J."/>
            <person name="Rosling A."/>
        </authorList>
    </citation>
    <scope>NUCLEOTIDE SEQUENCE</scope>
    <source>
        <strain evidence="1">IL203A</strain>
    </source>
</reference>
<feature type="non-terminal residue" evidence="1">
    <location>
        <position position="194"/>
    </location>
</feature>
<name>A0ACA9N4Q9_9GLOM</name>
<proteinExistence type="predicted"/>
<sequence>MDETGLFYSLAPDHTIVSRQIEGLKKDKVRITIALMANADDRDEASKNDIYKVDQLQVSVETIKNCWAHTKIVLSRNKTRMLIVSSLSIVYIENAKENISVETNIDNKNKGIEKNNEEQFTDDDFVQGTIEIEQVEEKEAMELSLTLKEQLNILYEALKIVVEMVEDNEATIRSLHKVQAHIYEEIRKEKNEQQ</sequence>
<evidence type="ECO:0000313" key="1">
    <source>
        <dbReference type="EMBL" id="CAG8628233.1"/>
    </source>
</evidence>
<evidence type="ECO:0000313" key="2">
    <source>
        <dbReference type="Proteomes" id="UP000789702"/>
    </source>
</evidence>
<dbReference type="EMBL" id="CAJVPU010012951">
    <property type="protein sequence ID" value="CAG8628233.1"/>
    <property type="molecule type" value="Genomic_DNA"/>
</dbReference>
<dbReference type="Proteomes" id="UP000789702">
    <property type="component" value="Unassembled WGS sequence"/>
</dbReference>
<accession>A0ACA9N4Q9</accession>
<keyword evidence="2" id="KW-1185">Reference proteome</keyword>
<organism evidence="1 2">
    <name type="scientific">Dentiscutata heterogama</name>
    <dbReference type="NCBI Taxonomy" id="1316150"/>
    <lineage>
        <taxon>Eukaryota</taxon>
        <taxon>Fungi</taxon>
        <taxon>Fungi incertae sedis</taxon>
        <taxon>Mucoromycota</taxon>
        <taxon>Glomeromycotina</taxon>
        <taxon>Glomeromycetes</taxon>
        <taxon>Diversisporales</taxon>
        <taxon>Gigasporaceae</taxon>
        <taxon>Dentiscutata</taxon>
    </lineage>
</organism>
<gene>
    <name evidence="1" type="ORF">DHETER_LOCUS8296</name>
</gene>